<reference evidence="2" key="1">
    <citation type="submission" date="2021-01" db="EMBL/GenBank/DDBJ databases">
        <title>Phytophthora aleatoria, a newly-described species from Pinus radiata is distinct from Phytophthora cactorum isolates based on comparative genomics.</title>
        <authorList>
            <person name="Mcdougal R."/>
            <person name="Panda P."/>
            <person name="Williams N."/>
            <person name="Studholme D.J."/>
        </authorList>
    </citation>
    <scope>NUCLEOTIDE SEQUENCE</scope>
    <source>
        <strain evidence="2">NZFS 4037</strain>
    </source>
</reference>
<accession>A0A8J5ILU1</accession>
<evidence type="ECO:0000313" key="2">
    <source>
        <dbReference type="EMBL" id="KAG6951415.1"/>
    </source>
</evidence>
<keyword evidence="1" id="KW-0472">Membrane</keyword>
<organism evidence="2 3">
    <name type="scientific">Phytophthora aleatoria</name>
    <dbReference type="NCBI Taxonomy" id="2496075"/>
    <lineage>
        <taxon>Eukaryota</taxon>
        <taxon>Sar</taxon>
        <taxon>Stramenopiles</taxon>
        <taxon>Oomycota</taxon>
        <taxon>Peronosporomycetes</taxon>
        <taxon>Peronosporales</taxon>
        <taxon>Peronosporaceae</taxon>
        <taxon>Phytophthora</taxon>
    </lineage>
</organism>
<dbReference type="Proteomes" id="UP000709295">
    <property type="component" value="Unassembled WGS sequence"/>
</dbReference>
<comment type="caution">
    <text evidence="2">The sequence shown here is derived from an EMBL/GenBank/DDBJ whole genome shotgun (WGS) entry which is preliminary data.</text>
</comment>
<proteinExistence type="predicted"/>
<keyword evidence="1" id="KW-0812">Transmembrane</keyword>
<evidence type="ECO:0000313" key="3">
    <source>
        <dbReference type="Proteomes" id="UP000709295"/>
    </source>
</evidence>
<gene>
    <name evidence="2" type="ORF">JG688_00013740</name>
</gene>
<feature type="transmembrane region" description="Helical" evidence="1">
    <location>
        <begin position="20"/>
        <end position="42"/>
    </location>
</feature>
<evidence type="ECO:0000256" key="1">
    <source>
        <dbReference type="SAM" id="Phobius"/>
    </source>
</evidence>
<protein>
    <submittedName>
        <fullName evidence="2">Uncharacterized protein</fullName>
    </submittedName>
</protein>
<sequence>MVGYLGLYVYSWFNVYSLFAPYALAVAGGSGSLLFYLSFIMFRFFVKTETRLTNFVGPTVSFCSTTEALLEAANSSKRLGLDKSAEIWLVPITLSGKLTSRVLGAWTVKQAQSEDDRQDEAAIQDTVSLKAGFVALSVASPAATTMSLCRRSQQS</sequence>
<name>A0A8J5ILU1_9STRA</name>
<keyword evidence="3" id="KW-1185">Reference proteome</keyword>
<keyword evidence="1" id="KW-1133">Transmembrane helix</keyword>
<dbReference type="EMBL" id="JAENGY010001203">
    <property type="protein sequence ID" value="KAG6951415.1"/>
    <property type="molecule type" value="Genomic_DNA"/>
</dbReference>
<dbReference type="AlphaFoldDB" id="A0A8J5ILU1"/>